<proteinExistence type="predicted"/>
<gene>
    <name evidence="1" type="ORF">F383_26501</name>
</gene>
<reference evidence="2" key="1">
    <citation type="submission" date="2014-09" db="EMBL/GenBank/DDBJ databases">
        <authorList>
            <person name="Mudge J."/>
            <person name="Ramaraj T."/>
            <person name="Lindquist I.E."/>
            <person name="Bharti A.K."/>
            <person name="Sundararajan A."/>
            <person name="Cameron C.T."/>
            <person name="Woodward J.E."/>
            <person name="May G.D."/>
            <person name="Brubaker C."/>
            <person name="Broadhvest J."/>
            <person name="Wilkins T.A."/>
        </authorList>
    </citation>
    <scope>NUCLEOTIDE SEQUENCE</scope>
    <source>
        <strain evidence="2">cv. AKA8401</strain>
    </source>
</reference>
<dbReference type="EMBL" id="JRRC01331802">
    <property type="protein sequence ID" value="KHG03173.1"/>
    <property type="molecule type" value="Genomic_DNA"/>
</dbReference>
<name>A0A0B0MM26_GOSAR</name>
<evidence type="ECO:0000313" key="2">
    <source>
        <dbReference type="Proteomes" id="UP000032142"/>
    </source>
</evidence>
<dbReference type="AlphaFoldDB" id="A0A0B0MM26"/>
<comment type="caution">
    <text evidence="1">The sequence shown here is derived from an EMBL/GenBank/DDBJ whole genome shotgun (WGS) entry which is preliminary data.</text>
</comment>
<keyword evidence="2" id="KW-1185">Reference proteome</keyword>
<organism evidence="1 2">
    <name type="scientific">Gossypium arboreum</name>
    <name type="common">Tree cotton</name>
    <name type="synonym">Gossypium nanking</name>
    <dbReference type="NCBI Taxonomy" id="29729"/>
    <lineage>
        <taxon>Eukaryota</taxon>
        <taxon>Viridiplantae</taxon>
        <taxon>Streptophyta</taxon>
        <taxon>Embryophyta</taxon>
        <taxon>Tracheophyta</taxon>
        <taxon>Spermatophyta</taxon>
        <taxon>Magnoliopsida</taxon>
        <taxon>eudicotyledons</taxon>
        <taxon>Gunneridae</taxon>
        <taxon>Pentapetalae</taxon>
        <taxon>rosids</taxon>
        <taxon>malvids</taxon>
        <taxon>Malvales</taxon>
        <taxon>Malvaceae</taxon>
        <taxon>Malvoideae</taxon>
        <taxon>Gossypium</taxon>
    </lineage>
</organism>
<protein>
    <submittedName>
        <fullName evidence="1">Uncharacterized protein</fullName>
    </submittedName>
</protein>
<sequence length="29" mass="3216">MPSSPSPLQIPTLLCLFSSSLLQLLRFLL</sequence>
<accession>A0A0B0MM26</accession>
<evidence type="ECO:0000313" key="1">
    <source>
        <dbReference type="EMBL" id="KHG03173.1"/>
    </source>
</evidence>
<dbReference type="Proteomes" id="UP000032142">
    <property type="component" value="Unassembled WGS sequence"/>
</dbReference>